<dbReference type="EMBL" id="CP036525">
    <property type="protein sequence ID" value="QDT03059.1"/>
    <property type="molecule type" value="Genomic_DNA"/>
</dbReference>
<evidence type="ECO:0000313" key="1">
    <source>
        <dbReference type="EMBL" id="QDT03059.1"/>
    </source>
</evidence>
<evidence type="ECO:0000313" key="2">
    <source>
        <dbReference type="Proteomes" id="UP000318538"/>
    </source>
</evidence>
<dbReference type="AlphaFoldDB" id="A0A517N7D5"/>
<protein>
    <submittedName>
        <fullName evidence="1">Uncharacterized protein</fullName>
    </submittedName>
</protein>
<accession>A0A517N7D5</accession>
<name>A0A517N7D5_9BACT</name>
<keyword evidence="2" id="KW-1185">Reference proteome</keyword>
<proteinExistence type="predicted"/>
<gene>
    <name evidence="1" type="ORF">K227x_14380</name>
</gene>
<sequence>MRLKQRGCAQNPQTITRLMRGEQVVFLEIRRILIATEVESFSAIRAGW</sequence>
<dbReference type="KEGG" id="rlc:K227x_14380"/>
<dbReference type="Proteomes" id="UP000318538">
    <property type="component" value="Chromosome"/>
</dbReference>
<organism evidence="1 2">
    <name type="scientific">Rubripirellula lacrimiformis</name>
    <dbReference type="NCBI Taxonomy" id="1930273"/>
    <lineage>
        <taxon>Bacteria</taxon>
        <taxon>Pseudomonadati</taxon>
        <taxon>Planctomycetota</taxon>
        <taxon>Planctomycetia</taxon>
        <taxon>Pirellulales</taxon>
        <taxon>Pirellulaceae</taxon>
        <taxon>Rubripirellula</taxon>
    </lineage>
</organism>
<reference evidence="1 2" key="1">
    <citation type="submission" date="2019-02" db="EMBL/GenBank/DDBJ databases">
        <title>Deep-cultivation of Planctomycetes and their phenomic and genomic characterization uncovers novel biology.</title>
        <authorList>
            <person name="Wiegand S."/>
            <person name="Jogler M."/>
            <person name="Boedeker C."/>
            <person name="Pinto D."/>
            <person name="Vollmers J."/>
            <person name="Rivas-Marin E."/>
            <person name="Kohn T."/>
            <person name="Peeters S.H."/>
            <person name="Heuer A."/>
            <person name="Rast P."/>
            <person name="Oberbeckmann S."/>
            <person name="Bunk B."/>
            <person name="Jeske O."/>
            <person name="Meyerdierks A."/>
            <person name="Storesund J.E."/>
            <person name="Kallscheuer N."/>
            <person name="Luecker S."/>
            <person name="Lage O.M."/>
            <person name="Pohl T."/>
            <person name="Merkel B.J."/>
            <person name="Hornburger P."/>
            <person name="Mueller R.-W."/>
            <person name="Bruemmer F."/>
            <person name="Labrenz M."/>
            <person name="Spormann A.M."/>
            <person name="Op den Camp H."/>
            <person name="Overmann J."/>
            <person name="Amann R."/>
            <person name="Jetten M.S.M."/>
            <person name="Mascher T."/>
            <person name="Medema M.H."/>
            <person name="Devos D.P."/>
            <person name="Kaster A.-K."/>
            <person name="Ovreas L."/>
            <person name="Rohde M."/>
            <person name="Galperin M.Y."/>
            <person name="Jogler C."/>
        </authorList>
    </citation>
    <scope>NUCLEOTIDE SEQUENCE [LARGE SCALE GENOMIC DNA]</scope>
    <source>
        <strain evidence="1 2">K22_7</strain>
    </source>
</reference>